<dbReference type="Proteomes" id="UP000011082">
    <property type="component" value="Unassembled WGS sequence"/>
</dbReference>
<feature type="transmembrane region" description="Helical" evidence="1">
    <location>
        <begin position="49"/>
        <end position="67"/>
    </location>
</feature>
<organism evidence="2 3">
    <name type="scientific">Vittaforma corneae (strain ATCC 50505)</name>
    <name type="common">Microsporidian parasite</name>
    <name type="synonym">Nosema corneum</name>
    <dbReference type="NCBI Taxonomy" id="993615"/>
    <lineage>
        <taxon>Eukaryota</taxon>
        <taxon>Fungi</taxon>
        <taxon>Fungi incertae sedis</taxon>
        <taxon>Microsporidia</taxon>
        <taxon>Nosematidae</taxon>
        <taxon>Vittaforma</taxon>
    </lineage>
</organism>
<sequence length="238" mass="27366">MEMKFSSKHKKKSLLKSTLKFFHIAIFVAVTHKTDYFKLINFGFAEPTLYLFMLSMILGGMTVYSHIKTTFLWQFALAVSHRIKTNDLLVSTIVVSFLLATILIFLVLLLFTFTISFIMSRLLGNEVESDEFGSIAVSMTYLFMVVLLQYTVLCTEEAIQTLLNFILFNTALFLSNFLLQNFYISSFEMKGTKERFGVFLTIFLGFILTSILVGEVTVRNYILDKVVARMLFDSKLKK</sequence>
<proteinExistence type="predicted"/>
<evidence type="ECO:0000313" key="3">
    <source>
        <dbReference type="Proteomes" id="UP000011082"/>
    </source>
</evidence>
<feature type="transmembrane region" description="Helical" evidence="1">
    <location>
        <begin position="88"/>
        <end position="120"/>
    </location>
</feature>
<gene>
    <name evidence="2" type="ORF">VICG_01983</name>
</gene>
<dbReference type="EMBL" id="JH370153">
    <property type="protein sequence ID" value="ELA40953.1"/>
    <property type="molecule type" value="Genomic_DNA"/>
</dbReference>
<dbReference type="InParanoid" id="L2GJ97"/>
<feature type="transmembrane region" description="Helical" evidence="1">
    <location>
        <begin position="196"/>
        <end position="222"/>
    </location>
</feature>
<feature type="transmembrane region" description="Helical" evidence="1">
    <location>
        <begin position="132"/>
        <end position="153"/>
    </location>
</feature>
<name>L2GJ97_VITCO</name>
<dbReference type="GeneID" id="19882693"/>
<accession>L2GJ97</accession>
<keyword evidence="1" id="KW-1133">Transmembrane helix</keyword>
<dbReference type="AlphaFoldDB" id="L2GJ97"/>
<keyword evidence="1" id="KW-0812">Transmembrane</keyword>
<protein>
    <submittedName>
        <fullName evidence="2">Uncharacterized protein</fullName>
    </submittedName>
</protein>
<keyword evidence="3" id="KW-1185">Reference proteome</keyword>
<keyword evidence="1" id="KW-0472">Membrane</keyword>
<dbReference type="HOGENOM" id="CLU_1166630_0_0_1"/>
<reference evidence="3" key="1">
    <citation type="submission" date="2011-05" db="EMBL/GenBank/DDBJ databases">
        <title>The genome sequence of Vittaforma corneae strain ATCC 50505.</title>
        <authorList>
            <consortium name="The Broad Institute Genome Sequencing Platform"/>
            <person name="Cuomo C."/>
            <person name="Didier E."/>
            <person name="Bowers L."/>
            <person name="Young S.K."/>
            <person name="Zeng Q."/>
            <person name="Gargeya S."/>
            <person name="Fitzgerald M."/>
            <person name="Haas B."/>
            <person name="Abouelleil A."/>
            <person name="Alvarado L."/>
            <person name="Arachchi H.M."/>
            <person name="Berlin A."/>
            <person name="Chapman S.B."/>
            <person name="Gearin G."/>
            <person name="Goldberg J."/>
            <person name="Griggs A."/>
            <person name="Gujja S."/>
            <person name="Hansen M."/>
            <person name="Heiman D."/>
            <person name="Howarth C."/>
            <person name="Larimer J."/>
            <person name="Lui A."/>
            <person name="MacDonald P.J.P."/>
            <person name="McCowen C."/>
            <person name="Montmayeur A."/>
            <person name="Murphy C."/>
            <person name="Neiman D."/>
            <person name="Pearson M."/>
            <person name="Priest M."/>
            <person name="Roberts A."/>
            <person name="Saif S."/>
            <person name="Shea T."/>
            <person name="Sisk P."/>
            <person name="Stolte C."/>
            <person name="Sykes S."/>
            <person name="Wortman J."/>
            <person name="Nusbaum C."/>
            <person name="Birren B."/>
        </authorList>
    </citation>
    <scope>NUCLEOTIDE SEQUENCE [LARGE SCALE GENOMIC DNA]</scope>
    <source>
        <strain evidence="3">ATCC 50505</strain>
    </source>
</reference>
<evidence type="ECO:0000313" key="2">
    <source>
        <dbReference type="EMBL" id="ELA40953.1"/>
    </source>
</evidence>
<feature type="transmembrane region" description="Helical" evidence="1">
    <location>
        <begin position="165"/>
        <end position="184"/>
    </location>
</feature>
<evidence type="ECO:0000256" key="1">
    <source>
        <dbReference type="SAM" id="Phobius"/>
    </source>
</evidence>
<dbReference type="RefSeq" id="XP_007605428.1">
    <property type="nucleotide sequence ID" value="XM_007605366.1"/>
</dbReference>
<dbReference type="VEuPathDB" id="MicrosporidiaDB:VICG_01983"/>